<dbReference type="Pfam" id="PF06417">
    <property type="entry name" value="EMC4"/>
    <property type="match status" value="1"/>
</dbReference>
<evidence type="ECO:0000256" key="9">
    <source>
        <dbReference type="ARBA" id="ARBA00031143"/>
    </source>
</evidence>
<evidence type="ECO:0000313" key="12">
    <source>
        <dbReference type="Proteomes" id="UP000580250"/>
    </source>
</evidence>
<reference evidence="11 12" key="1">
    <citation type="submission" date="2020-08" db="EMBL/GenBank/DDBJ databases">
        <authorList>
            <person name="Koutsovoulos G."/>
            <person name="Danchin GJ E."/>
        </authorList>
    </citation>
    <scope>NUCLEOTIDE SEQUENCE [LARGE SCALE GENOMIC DNA]</scope>
</reference>
<feature type="transmembrane region" description="Helical" evidence="10">
    <location>
        <begin position="76"/>
        <end position="98"/>
    </location>
</feature>
<comment type="subunit">
    <text evidence="3">Component of the ER membrane protein complex (EMC).</text>
</comment>
<evidence type="ECO:0000256" key="4">
    <source>
        <dbReference type="ARBA" id="ARBA00020820"/>
    </source>
</evidence>
<keyword evidence="8 10" id="KW-0472">Membrane</keyword>
<dbReference type="AlphaFoldDB" id="A0A6V7UHN1"/>
<dbReference type="PANTHER" id="PTHR19315">
    <property type="entry name" value="ER MEMBRANE PROTEIN COMPLEX SUBUNIT 4"/>
    <property type="match status" value="1"/>
</dbReference>
<evidence type="ECO:0000256" key="2">
    <source>
        <dbReference type="ARBA" id="ARBA00007715"/>
    </source>
</evidence>
<evidence type="ECO:0000256" key="7">
    <source>
        <dbReference type="ARBA" id="ARBA00022989"/>
    </source>
</evidence>
<accession>A0A6V7UHN1</accession>
<comment type="caution">
    <text evidence="11">The sequence shown here is derived from an EMBL/GenBank/DDBJ whole genome shotgun (WGS) entry which is preliminary data.</text>
</comment>
<evidence type="ECO:0000256" key="8">
    <source>
        <dbReference type="ARBA" id="ARBA00023136"/>
    </source>
</evidence>
<evidence type="ECO:0000256" key="3">
    <source>
        <dbReference type="ARBA" id="ARBA00011276"/>
    </source>
</evidence>
<proteinExistence type="inferred from homology"/>
<dbReference type="Proteomes" id="UP000580250">
    <property type="component" value="Unassembled WGS sequence"/>
</dbReference>
<keyword evidence="7 10" id="KW-1133">Transmembrane helix</keyword>
<evidence type="ECO:0000313" key="11">
    <source>
        <dbReference type="EMBL" id="CAD2158473.1"/>
    </source>
</evidence>
<dbReference type="OrthoDB" id="369569at2759"/>
<keyword evidence="5 10" id="KW-0812">Transmembrane</keyword>
<evidence type="ECO:0000256" key="5">
    <source>
        <dbReference type="ARBA" id="ARBA00022692"/>
    </source>
</evidence>
<name>A0A6V7UHN1_MELEN</name>
<keyword evidence="6" id="KW-0256">Endoplasmic reticulum</keyword>
<evidence type="ECO:0000256" key="10">
    <source>
        <dbReference type="SAM" id="Phobius"/>
    </source>
</evidence>
<dbReference type="InterPro" id="IPR009445">
    <property type="entry name" value="TMEM85/Emc4"/>
</dbReference>
<feature type="transmembrane region" description="Helical" evidence="10">
    <location>
        <begin position="123"/>
        <end position="142"/>
    </location>
</feature>
<organism evidence="11 12">
    <name type="scientific">Meloidogyne enterolobii</name>
    <name type="common">Root-knot nematode worm</name>
    <name type="synonym">Meloidogyne mayaguensis</name>
    <dbReference type="NCBI Taxonomy" id="390850"/>
    <lineage>
        <taxon>Eukaryota</taxon>
        <taxon>Metazoa</taxon>
        <taxon>Ecdysozoa</taxon>
        <taxon>Nematoda</taxon>
        <taxon>Chromadorea</taxon>
        <taxon>Rhabditida</taxon>
        <taxon>Tylenchina</taxon>
        <taxon>Tylenchomorpha</taxon>
        <taxon>Tylenchoidea</taxon>
        <taxon>Meloidogynidae</taxon>
        <taxon>Meloidogyninae</taxon>
        <taxon>Meloidogyne</taxon>
    </lineage>
</organism>
<dbReference type="EMBL" id="CAJEWN010000071">
    <property type="protein sequence ID" value="CAD2158473.1"/>
    <property type="molecule type" value="Genomic_DNA"/>
</dbReference>
<comment type="subcellular location">
    <subcellularLocation>
        <location evidence="1">Endoplasmic reticulum membrane</location>
        <topology evidence="1">Multi-pass membrane protein</topology>
    </subcellularLocation>
</comment>
<gene>
    <name evidence="11" type="ORF">MENT_LOCUS13177</name>
</gene>
<sequence>MYTWKLDLGGGAGSRALIKLAASDQTINPPGYHQGYIVSQQVETVSKNEQQQQHLLNKRAWDVALGPLKALPMNMFMMYMAGNTISIFPIMMVMMMVWRPIKTLLSVNATFKVMEQECGSSLILHKIVFILGNLGAVALAVYKCHTMGLLPNHESDWLDFITVNVLPNGTCTKHHCLVWGKDCLNRKSPTN</sequence>
<protein>
    <recommendedName>
        <fullName evidence="4">ER membrane protein complex subunit 4</fullName>
    </recommendedName>
    <alternativeName>
        <fullName evidence="9">Transmembrane protein 85</fullName>
    </alternativeName>
</protein>
<evidence type="ECO:0000256" key="6">
    <source>
        <dbReference type="ARBA" id="ARBA00022824"/>
    </source>
</evidence>
<evidence type="ECO:0000256" key="1">
    <source>
        <dbReference type="ARBA" id="ARBA00004477"/>
    </source>
</evidence>
<comment type="similarity">
    <text evidence="2">Belongs to the EMC4 family.</text>
</comment>
<dbReference type="GO" id="GO:0005789">
    <property type="term" value="C:endoplasmic reticulum membrane"/>
    <property type="evidence" value="ECO:0007669"/>
    <property type="project" value="UniProtKB-SubCell"/>
</dbReference>